<feature type="domain" description="Flagellar basal-body/hook protein C-terminal" evidence="8">
    <location>
        <begin position="601"/>
        <end position="638"/>
    </location>
</feature>
<evidence type="ECO:0000259" key="9">
    <source>
        <dbReference type="Pfam" id="PF22638"/>
    </source>
</evidence>
<dbReference type="Pfam" id="PF22638">
    <property type="entry name" value="FlgK_D1"/>
    <property type="match status" value="1"/>
</dbReference>
<dbReference type="GO" id="GO:0005198">
    <property type="term" value="F:structural molecule activity"/>
    <property type="evidence" value="ECO:0007669"/>
    <property type="project" value="InterPro"/>
</dbReference>
<comment type="subcellular location">
    <subcellularLocation>
        <location evidence="1">Bacterial flagellum</location>
    </subcellularLocation>
    <subcellularLocation>
        <location evidence="2">Secreted</location>
    </subcellularLocation>
</comment>
<dbReference type="PANTHER" id="PTHR30033:SF1">
    <property type="entry name" value="FLAGELLAR HOOK-ASSOCIATED PROTEIN 1"/>
    <property type="match status" value="1"/>
</dbReference>
<dbReference type="SUPFAM" id="SSF64518">
    <property type="entry name" value="Phase 1 flagellin"/>
    <property type="match status" value="2"/>
</dbReference>
<dbReference type="InterPro" id="IPR002371">
    <property type="entry name" value="FlgK"/>
</dbReference>
<dbReference type="Pfam" id="PF00460">
    <property type="entry name" value="Flg_bb_rod"/>
    <property type="match status" value="1"/>
</dbReference>
<dbReference type="Proteomes" id="UP000267448">
    <property type="component" value="Unassembled WGS sequence"/>
</dbReference>
<dbReference type="OrthoDB" id="9802553at2"/>
<evidence type="ECO:0000256" key="3">
    <source>
        <dbReference type="ARBA" id="ARBA00009677"/>
    </source>
</evidence>
<dbReference type="PROSITE" id="PS00588">
    <property type="entry name" value="FLAGELLA_BB_ROD"/>
    <property type="match status" value="1"/>
</dbReference>
<proteinExistence type="inferred from homology"/>
<reference evidence="10 11" key="1">
    <citation type="submission" date="2018-12" db="EMBL/GenBank/DDBJ databases">
        <authorList>
            <person name="Yu L."/>
        </authorList>
    </citation>
    <scope>NUCLEOTIDE SEQUENCE [LARGE SCALE GENOMIC DNA]</scope>
    <source>
        <strain evidence="10 11">HAW-EB2</strain>
    </source>
</reference>
<comment type="similarity">
    <text evidence="3">Belongs to the flagella basal body rod proteins family.</text>
</comment>
<keyword evidence="5" id="KW-0964">Secreted</keyword>
<dbReference type="GO" id="GO:0009424">
    <property type="term" value="C:bacterial-type flagellum hook"/>
    <property type="evidence" value="ECO:0007669"/>
    <property type="project" value="InterPro"/>
</dbReference>
<evidence type="ECO:0000256" key="1">
    <source>
        <dbReference type="ARBA" id="ARBA00004365"/>
    </source>
</evidence>
<keyword evidence="10" id="KW-0966">Cell projection</keyword>
<dbReference type="Pfam" id="PF06429">
    <property type="entry name" value="Flg_bbr_C"/>
    <property type="match status" value="1"/>
</dbReference>
<dbReference type="GO" id="GO:0005576">
    <property type="term" value="C:extracellular region"/>
    <property type="evidence" value="ECO:0007669"/>
    <property type="project" value="UniProtKB-SubCell"/>
</dbReference>
<comment type="caution">
    <text evidence="10">The sequence shown here is derived from an EMBL/GenBank/DDBJ whole genome shotgun (WGS) entry which is preliminary data.</text>
</comment>
<keyword evidence="11" id="KW-1185">Reference proteome</keyword>
<feature type="domain" description="Flagellar hook-associated protein FlgK helical" evidence="9">
    <location>
        <begin position="93"/>
        <end position="322"/>
    </location>
</feature>
<name>A0A3S0KWN0_9GAMM</name>
<evidence type="ECO:0000259" key="8">
    <source>
        <dbReference type="Pfam" id="PF06429"/>
    </source>
</evidence>
<accession>A0A3S0KWN0</accession>
<evidence type="ECO:0000256" key="2">
    <source>
        <dbReference type="ARBA" id="ARBA00004613"/>
    </source>
</evidence>
<dbReference type="EMBL" id="RXNU01000004">
    <property type="protein sequence ID" value="RTR39328.1"/>
    <property type="molecule type" value="Genomic_DNA"/>
</dbReference>
<dbReference type="InterPro" id="IPR001444">
    <property type="entry name" value="Flag_bb_rod_N"/>
</dbReference>
<keyword evidence="10" id="KW-0282">Flagellum</keyword>
<evidence type="ECO:0000313" key="10">
    <source>
        <dbReference type="EMBL" id="RTR39328.1"/>
    </source>
</evidence>
<dbReference type="InterPro" id="IPR010930">
    <property type="entry name" value="Flg_bb/hook_C_dom"/>
</dbReference>
<evidence type="ECO:0000256" key="6">
    <source>
        <dbReference type="ARBA" id="ARBA00023143"/>
    </source>
</evidence>
<keyword evidence="6" id="KW-0975">Bacterial flagellum</keyword>
<evidence type="ECO:0000259" key="7">
    <source>
        <dbReference type="Pfam" id="PF00460"/>
    </source>
</evidence>
<organism evidence="10 11">
    <name type="scientific">Shewanella canadensis</name>
    <dbReference type="NCBI Taxonomy" id="271096"/>
    <lineage>
        <taxon>Bacteria</taxon>
        <taxon>Pseudomonadati</taxon>
        <taxon>Pseudomonadota</taxon>
        <taxon>Gammaproteobacteria</taxon>
        <taxon>Alteromonadales</taxon>
        <taxon>Shewanellaceae</taxon>
        <taxon>Shewanella</taxon>
    </lineage>
</organism>
<dbReference type="InterPro" id="IPR019776">
    <property type="entry name" value="Flagellar_basal_body_rod_CS"/>
</dbReference>
<sequence length="643" mass="67584">MSMNLLNIARTGVLASQSQLAVTSNNIANANTQGYHRQVAEQSSLESQRAGSEFYGSGTYISDVKRIYNDYAARELRIGQTGASEAQTTHTKMSELDQLFSQIGKAVPQGLNDFFAGLNSLSDLPDDIGIRGSVLGSAGQLASSLNQMQSHLDGQMKQTNDQIVGITDRINEISKELGHINQELMKSQGEDAQLLDKQDALIQELSQYSEVNVIPLDTGAKSIMLGGAVMLVSGEVSMSIGTTPGDPHANQSRISASVGSYSQVIDGSKLGGQIGALFEFRDDTLIKAQQELGQLSLGVADAFNQAQKEGFDLNGEVGQDIFKDINDPTMSVGRVGAFSSNNGAGLRVNIDDAGQLSGNSYELTYTAGAPDPYELKDTLTGNITPLTLNGTQLDGANGFTIHINTPGLADGDKFEIRPAAGAAAGIGVVMTDPKGIAAAAPKISPDAANSGNTEIEMVSIDNRGNLNFPLTGSELTFVIDTGANTYEVFDVNGAIVGGANVPFTTINPPTISAYGFTFGVTSTAAVTDTFTFDLAFAPGDNTNSVAMSKLSETKLMNGGTSTLADVYQGTKLSIGGKTKAAEVAMGSAQAVYSQAYSRVQSESGVNIDEEAANLLRFQQAYQASARIMTTASEIFDTLFSSTR</sequence>
<dbReference type="GO" id="GO:0044780">
    <property type="term" value="P:bacterial-type flagellum assembly"/>
    <property type="evidence" value="ECO:0007669"/>
    <property type="project" value="InterPro"/>
</dbReference>
<dbReference type="AlphaFoldDB" id="A0A3S0KWN0"/>
<gene>
    <name evidence="10" type="primary">flgK</name>
    <name evidence="10" type="ORF">EKG38_10490</name>
</gene>
<evidence type="ECO:0000256" key="4">
    <source>
        <dbReference type="ARBA" id="ARBA00016244"/>
    </source>
</evidence>
<protein>
    <recommendedName>
        <fullName evidence="4">Flagellar hook-associated protein 1</fullName>
    </recommendedName>
</protein>
<keyword evidence="10" id="KW-0969">Cilium</keyword>
<evidence type="ECO:0000256" key="5">
    <source>
        <dbReference type="ARBA" id="ARBA00022525"/>
    </source>
</evidence>
<dbReference type="RefSeq" id="WP_126520195.1">
    <property type="nucleotide sequence ID" value="NZ_RXNU01000004.1"/>
</dbReference>
<dbReference type="NCBIfam" id="TIGR02492">
    <property type="entry name" value="flgK_ends"/>
    <property type="match status" value="1"/>
</dbReference>
<feature type="domain" description="Flagellar basal body rod protein N-terminal" evidence="7">
    <location>
        <begin position="6"/>
        <end position="35"/>
    </location>
</feature>
<dbReference type="PRINTS" id="PR01005">
    <property type="entry name" value="FLGHOOKAP1"/>
</dbReference>
<evidence type="ECO:0000313" key="11">
    <source>
        <dbReference type="Proteomes" id="UP000267448"/>
    </source>
</evidence>
<dbReference type="PANTHER" id="PTHR30033">
    <property type="entry name" value="FLAGELLAR HOOK-ASSOCIATED PROTEIN 1"/>
    <property type="match status" value="1"/>
</dbReference>
<dbReference type="InterPro" id="IPR053927">
    <property type="entry name" value="FlgK_helical"/>
</dbReference>